<reference evidence="1 2" key="1">
    <citation type="journal article" date="2022" name="bioRxiv">
        <title>Genomics of Preaxostyla Flagellates Illuminates Evolutionary Transitions and the Path Towards Mitochondrial Loss.</title>
        <authorList>
            <person name="Novak L.V.F."/>
            <person name="Treitli S.C."/>
            <person name="Pyrih J."/>
            <person name="Halakuc P."/>
            <person name="Pipaliya S.V."/>
            <person name="Vacek V."/>
            <person name="Brzon O."/>
            <person name="Soukal P."/>
            <person name="Eme L."/>
            <person name="Dacks J.B."/>
            <person name="Karnkowska A."/>
            <person name="Elias M."/>
            <person name="Hampl V."/>
        </authorList>
    </citation>
    <scope>NUCLEOTIDE SEQUENCE [LARGE SCALE GENOMIC DNA]</scope>
    <source>
        <strain evidence="1">NAU3</strain>
        <tissue evidence="1">Gut</tissue>
    </source>
</reference>
<organism evidence="1 2">
    <name type="scientific">Blattamonas nauphoetae</name>
    <dbReference type="NCBI Taxonomy" id="2049346"/>
    <lineage>
        <taxon>Eukaryota</taxon>
        <taxon>Metamonada</taxon>
        <taxon>Preaxostyla</taxon>
        <taxon>Oxymonadida</taxon>
        <taxon>Blattamonas</taxon>
    </lineage>
</organism>
<comment type="caution">
    <text evidence="1">The sequence shown here is derived from an EMBL/GenBank/DDBJ whole genome shotgun (WGS) entry which is preliminary data.</text>
</comment>
<sequence>MERACLNLQHALFRIKPTHSGTACTNPHSLKDDDDIFRDWAISAGTCVELDIVCCNTPLLSSLPLSFLDGSSDSGNGQSFQAFTPGRVGVERRARCSVGRELKRWRKWRRANDVDEKNDDDGFECIERLPRHDSL</sequence>
<protein>
    <submittedName>
        <fullName evidence="1">Uncharacterized protein</fullName>
    </submittedName>
</protein>
<gene>
    <name evidence="1" type="ORF">BLNAU_13671</name>
</gene>
<name>A0ABQ9XH96_9EUKA</name>
<keyword evidence="2" id="KW-1185">Reference proteome</keyword>
<evidence type="ECO:0000313" key="1">
    <source>
        <dbReference type="EMBL" id="KAK2951391.1"/>
    </source>
</evidence>
<evidence type="ECO:0000313" key="2">
    <source>
        <dbReference type="Proteomes" id="UP001281761"/>
    </source>
</evidence>
<accession>A0ABQ9XH96</accession>
<proteinExistence type="predicted"/>
<dbReference type="Proteomes" id="UP001281761">
    <property type="component" value="Unassembled WGS sequence"/>
</dbReference>
<dbReference type="EMBL" id="JARBJD010000119">
    <property type="protein sequence ID" value="KAK2951391.1"/>
    <property type="molecule type" value="Genomic_DNA"/>
</dbReference>